<feature type="region of interest" description="Disordered" evidence="1">
    <location>
        <begin position="405"/>
        <end position="437"/>
    </location>
</feature>
<evidence type="ECO:0000256" key="1">
    <source>
        <dbReference type="SAM" id="MobiDB-lite"/>
    </source>
</evidence>
<protein>
    <submittedName>
        <fullName evidence="2">Uncharacterized protein</fullName>
    </submittedName>
</protein>
<sequence>MGDADFAKVHNSSIFLEDPPIAHVDMKFIVDGFKKSCLVHALTISPAIYQNLIREFRQFVVVKKNNKGEKFIEATMENKQIHIREVLDHIGYEGTFPPTIKKLLPPCMKYPAHIFVSCIFGRRSGANEISLVNTGAIAALAAGYDFNFSKFILNEMILNLEGNKRDKFMMYPRLVQIILNVTHPKLQRGNEVLDLKSIGPNAFGLMKQKRTGKFVFEGKFPLIKFGIFEERDKEESEEHPVLVESEDTHHSGSEPEIEVIFDSPMAFVAEEHDFQKSSGSKSTQEDDDESLYNDVDFLKAIDFTGIGDHIPTNIEFDLSDEDCGMFPETLNNCANKADEAASSAAKARDEGSNLKILLSCSKPLDNTSSQADTSSKSSQPLASLEVPVTKSAPQVLSTITTTIQSYPLPSQEGPSTNFETGGSSSIPEYSPTRPSMDEASIRLAKHLAQIDTVPSHGKGISFREGQSHSDDDDFPLDPPAPRKTIVINRFEKEPEGSEARVTAKQGKRIISEGQREGLLFMKNSNENRRAKDPVLIVTDLKKQKFGDMYGDR</sequence>
<reference evidence="2" key="1">
    <citation type="submission" date="2023-04" db="EMBL/GenBank/DDBJ databases">
        <authorList>
            <person name="Vijverberg K."/>
            <person name="Xiong W."/>
            <person name="Schranz E."/>
        </authorList>
    </citation>
    <scope>NUCLEOTIDE SEQUENCE</scope>
</reference>
<feature type="compositionally biased region" description="Low complexity" evidence="1">
    <location>
        <begin position="367"/>
        <end position="379"/>
    </location>
</feature>
<dbReference type="Proteomes" id="UP001177003">
    <property type="component" value="Chromosome 1"/>
</dbReference>
<gene>
    <name evidence="2" type="ORF">LSALG_LOCUS9868</name>
</gene>
<proteinExistence type="predicted"/>
<name>A0AA35V9N7_LACSI</name>
<keyword evidence="3" id="KW-1185">Reference proteome</keyword>
<evidence type="ECO:0000313" key="2">
    <source>
        <dbReference type="EMBL" id="CAI9269496.1"/>
    </source>
</evidence>
<feature type="region of interest" description="Disordered" evidence="1">
    <location>
        <begin position="366"/>
        <end position="385"/>
    </location>
</feature>
<organism evidence="2 3">
    <name type="scientific">Lactuca saligna</name>
    <name type="common">Willowleaf lettuce</name>
    <dbReference type="NCBI Taxonomy" id="75948"/>
    <lineage>
        <taxon>Eukaryota</taxon>
        <taxon>Viridiplantae</taxon>
        <taxon>Streptophyta</taxon>
        <taxon>Embryophyta</taxon>
        <taxon>Tracheophyta</taxon>
        <taxon>Spermatophyta</taxon>
        <taxon>Magnoliopsida</taxon>
        <taxon>eudicotyledons</taxon>
        <taxon>Gunneridae</taxon>
        <taxon>Pentapetalae</taxon>
        <taxon>asterids</taxon>
        <taxon>campanulids</taxon>
        <taxon>Asterales</taxon>
        <taxon>Asteraceae</taxon>
        <taxon>Cichorioideae</taxon>
        <taxon>Cichorieae</taxon>
        <taxon>Lactucinae</taxon>
        <taxon>Lactuca</taxon>
    </lineage>
</organism>
<accession>A0AA35V9N7</accession>
<feature type="region of interest" description="Disordered" evidence="1">
    <location>
        <begin position="455"/>
        <end position="480"/>
    </location>
</feature>
<dbReference type="EMBL" id="OX465077">
    <property type="protein sequence ID" value="CAI9269496.1"/>
    <property type="molecule type" value="Genomic_DNA"/>
</dbReference>
<feature type="compositionally biased region" description="Polar residues" evidence="1">
    <location>
        <begin position="405"/>
        <end position="427"/>
    </location>
</feature>
<evidence type="ECO:0000313" key="3">
    <source>
        <dbReference type="Proteomes" id="UP001177003"/>
    </source>
</evidence>
<dbReference type="AlphaFoldDB" id="A0AA35V9N7"/>